<dbReference type="GO" id="GO:0005886">
    <property type="term" value="C:plasma membrane"/>
    <property type="evidence" value="ECO:0000318"/>
    <property type="project" value="GO_Central"/>
</dbReference>
<dbReference type="PANTHER" id="PTHR33021">
    <property type="entry name" value="BLUE COPPER PROTEIN"/>
    <property type="match status" value="1"/>
</dbReference>
<sequence length="216" mass="23349">MALQRELSIALYVIVAISSFDASFGLRYTVGDAVWSIPISANFYSNWSSSIVFYLGDSLVFDFESELSNVIQVPKQDYENCITHNPSKILTVGPAIIVLNEEGVFYYICNISNYCDLGQKLTIVVHKHSIDYPPTPSPSPSPLPLPPPHVLPSLAPEPSLGNGQGTNMSGSPMVLDTTIAPSPVMNDNSNGVSGENRMRSLGVIIISSGLTFRLAL</sequence>
<evidence type="ECO:0000256" key="2">
    <source>
        <dbReference type="ARBA" id="ARBA00023180"/>
    </source>
</evidence>
<dbReference type="KEGG" id="rcu:8285403"/>
<dbReference type="eggNOG" id="ENOG502S3JV">
    <property type="taxonomic scope" value="Eukaryota"/>
</dbReference>
<proteinExistence type="predicted"/>
<organism evidence="5 6">
    <name type="scientific">Ricinus communis</name>
    <name type="common">Castor bean</name>
    <dbReference type="NCBI Taxonomy" id="3988"/>
    <lineage>
        <taxon>Eukaryota</taxon>
        <taxon>Viridiplantae</taxon>
        <taxon>Streptophyta</taxon>
        <taxon>Embryophyta</taxon>
        <taxon>Tracheophyta</taxon>
        <taxon>Spermatophyta</taxon>
        <taxon>Magnoliopsida</taxon>
        <taxon>eudicotyledons</taxon>
        <taxon>Gunneridae</taxon>
        <taxon>Pentapetalae</taxon>
        <taxon>rosids</taxon>
        <taxon>fabids</taxon>
        <taxon>Malpighiales</taxon>
        <taxon>Euphorbiaceae</taxon>
        <taxon>Acalyphoideae</taxon>
        <taxon>Acalypheae</taxon>
        <taxon>Ricinus</taxon>
    </lineage>
</organism>
<evidence type="ECO:0000256" key="1">
    <source>
        <dbReference type="ARBA" id="ARBA00023157"/>
    </source>
</evidence>
<evidence type="ECO:0000259" key="4">
    <source>
        <dbReference type="PROSITE" id="PS51485"/>
    </source>
</evidence>
<evidence type="ECO:0000313" key="5">
    <source>
        <dbReference type="EMBL" id="EEF47929.1"/>
    </source>
</evidence>
<dbReference type="CDD" id="cd13920">
    <property type="entry name" value="Stellacyanin"/>
    <property type="match status" value="1"/>
</dbReference>
<feature type="domain" description="Phytocyanin" evidence="4">
    <location>
        <begin position="26"/>
        <end position="127"/>
    </location>
</feature>
<dbReference type="InterPro" id="IPR003245">
    <property type="entry name" value="Phytocyanin_dom"/>
</dbReference>
<gene>
    <name evidence="5" type="ORF">RCOM_0941030</name>
</gene>
<dbReference type="PROSITE" id="PS51485">
    <property type="entry name" value="PHYTOCYANIN"/>
    <property type="match status" value="1"/>
</dbReference>
<dbReference type="GO" id="GO:0009055">
    <property type="term" value="F:electron transfer activity"/>
    <property type="evidence" value="ECO:0007669"/>
    <property type="project" value="InterPro"/>
</dbReference>
<dbReference type="PANTHER" id="PTHR33021:SF288">
    <property type="entry name" value="OS03G0648500 PROTEIN"/>
    <property type="match status" value="1"/>
</dbReference>
<dbReference type="SUPFAM" id="SSF49503">
    <property type="entry name" value="Cupredoxins"/>
    <property type="match status" value="1"/>
</dbReference>
<dbReference type="InParanoid" id="B9RL14"/>
<dbReference type="InterPro" id="IPR039391">
    <property type="entry name" value="Phytocyanin-like"/>
</dbReference>
<keyword evidence="2" id="KW-0325">Glycoprotein</keyword>
<accession>B9RL14</accession>
<dbReference type="OMA" id="REFCIIL"/>
<keyword evidence="1" id="KW-1015">Disulfide bond</keyword>
<evidence type="ECO:0000256" key="3">
    <source>
        <dbReference type="SAM" id="MobiDB-lite"/>
    </source>
</evidence>
<dbReference type="EMBL" id="EQ973786">
    <property type="protein sequence ID" value="EEF47929.1"/>
    <property type="molecule type" value="Genomic_DNA"/>
</dbReference>
<keyword evidence="6" id="KW-1185">Reference proteome</keyword>
<name>B9RL14_RICCO</name>
<feature type="compositionally biased region" description="Pro residues" evidence="3">
    <location>
        <begin position="135"/>
        <end position="150"/>
    </location>
</feature>
<reference evidence="6" key="1">
    <citation type="journal article" date="2010" name="Nat. Biotechnol.">
        <title>Draft genome sequence of the oilseed species Ricinus communis.</title>
        <authorList>
            <person name="Chan A.P."/>
            <person name="Crabtree J."/>
            <person name="Zhao Q."/>
            <person name="Lorenzi H."/>
            <person name="Orvis J."/>
            <person name="Puiu D."/>
            <person name="Melake-Berhan A."/>
            <person name="Jones K.M."/>
            <person name="Redman J."/>
            <person name="Chen G."/>
            <person name="Cahoon E.B."/>
            <person name="Gedil M."/>
            <person name="Stanke M."/>
            <person name="Haas B.J."/>
            <person name="Wortman J.R."/>
            <person name="Fraser-Liggett C.M."/>
            <person name="Ravel J."/>
            <person name="Rabinowicz P.D."/>
        </authorList>
    </citation>
    <scope>NUCLEOTIDE SEQUENCE [LARGE SCALE GENOMIC DNA]</scope>
    <source>
        <strain evidence="6">cv. Hale</strain>
    </source>
</reference>
<dbReference type="Proteomes" id="UP000008311">
    <property type="component" value="Unassembled WGS sequence"/>
</dbReference>
<dbReference type="Gene3D" id="2.60.40.420">
    <property type="entry name" value="Cupredoxins - blue copper proteins"/>
    <property type="match status" value="1"/>
</dbReference>
<protein>
    <submittedName>
        <fullName evidence="5">Cucumber peeling cupredoxin, putative</fullName>
    </submittedName>
</protein>
<feature type="region of interest" description="Disordered" evidence="3">
    <location>
        <begin position="135"/>
        <end position="193"/>
    </location>
</feature>
<dbReference type="AlphaFoldDB" id="B9RL14"/>
<evidence type="ECO:0000313" key="6">
    <source>
        <dbReference type="Proteomes" id="UP000008311"/>
    </source>
</evidence>
<dbReference type="OrthoDB" id="2015260at2759"/>
<dbReference type="Pfam" id="PF02298">
    <property type="entry name" value="Cu_bind_like"/>
    <property type="match status" value="1"/>
</dbReference>
<dbReference type="STRING" id="3988.B9RL14"/>
<dbReference type="InterPro" id="IPR008972">
    <property type="entry name" value="Cupredoxin"/>
</dbReference>
<dbReference type="FunFam" id="2.60.40.420:FF:000034">
    <property type="entry name" value="Cupredoxin superfamily protein"/>
    <property type="match status" value="1"/>
</dbReference>